<feature type="transmembrane region" description="Helical" evidence="1">
    <location>
        <begin position="164"/>
        <end position="185"/>
    </location>
</feature>
<feature type="domain" description="VanZ-like" evidence="2">
    <location>
        <begin position="50"/>
        <end position="179"/>
    </location>
</feature>
<comment type="caution">
    <text evidence="3">The sequence shown here is derived from an EMBL/GenBank/DDBJ whole genome shotgun (WGS) entry which is preliminary data.</text>
</comment>
<accession>A0ABU3T5Z0</accession>
<evidence type="ECO:0000259" key="2">
    <source>
        <dbReference type="Pfam" id="PF04892"/>
    </source>
</evidence>
<dbReference type="InterPro" id="IPR006976">
    <property type="entry name" value="VanZ-like"/>
</dbReference>
<protein>
    <submittedName>
        <fullName evidence="3">VanZ family protein</fullName>
    </submittedName>
</protein>
<gene>
    <name evidence="3" type="ORF">RWH45_05950</name>
</gene>
<dbReference type="InterPro" id="IPR053150">
    <property type="entry name" value="Teicoplanin_resist-assoc"/>
</dbReference>
<dbReference type="Pfam" id="PF04892">
    <property type="entry name" value="VanZ"/>
    <property type="match status" value="1"/>
</dbReference>
<feature type="transmembrane region" description="Helical" evidence="1">
    <location>
        <begin position="125"/>
        <end position="144"/>
    </location>
</feature>
<dbReference type="RefSeq" id="WP_315993958.1">
    <property type="nucleotide sequence ID" value="NZ_JAWDIS010000001.1"/>
</dbReference>
<dbReference type="Proteomes" id="UP001263371">
    <property type="component" value="Unassembled WGS sequence"/>
</dbReference>
<keyword evidence="1" id="KW-1133">Transmembrane helix</keyword>
<proteinExistence type="predicted"/>
<feature type="transmembrane region" description="Helical" evidence="1">
    <location>
        <begin position="206"/>
        <end position="234"/>
    </location>
</feature>
<feature type="transmembrane region" description="Helical" evidence="1">
    <location>
        <begin position="6"/>
        <end position="31"/>
    </location>
</feature>
<reference evidence="3 4" key="1">
    <citation type="submission" date="2023-09" db="EMBL/GenBank/DDBJ databases">
        <title>Microbacterium fusihabitans sp. nov., Microbacterium phycihabitans sp. nov., and Microbacterium cervinum sp. nov., isolated from dried seaweeds of beach.</title>
        <authorList>
            <person name="Lee S.D."/>
        </authorList>
    </citation>
    <scope>NUCLEOTIDE SEQUENCE [LARGE SCALE GENOMIC DNA]</scope>
    <source>
        <strain evidence="3 4">KSW4-17</strain>
    </source>
</reference>
<dbReference type="EMBL" id="JAWDIS010000001">
    <property type="protein sequence ID" value="MDU0366749.1"/>
    <property type="molecule type" value="Genomic_DNA"/>
</dbReference>
<dbReference type="PANTHER" id="PTHR36834">
    <property type="entry name" value="MEMBRANE PROTEIN-RELATED"/>
    <property type="match status" value="1"/>
</dbReference>
<keyword evidence="4" id="KW-1185">Reference proteome</keyword>
<name>A0ABU3T5Z0_9MICO</name>
<feature type="transmembrane region" description="Helical" evidence="1">
    <location>
        <begin position="100"/>
        <end position="118"/>
    </location>
</feature>
<feature type="transmembrane region" description="Helical" evidence="1">
    <location>
        <begin position="246"/>
        <end position="266"/>
    </location>
</feature>
<keyword evidence="1" id="KW-0812">Transmembrane</keyword>
<keyword evidence="1" id="KW-0472">Membrane</keyword>
<feature type="transmembrane region" description="Helical" evidence="1">
    <location>
        <begin position="287"/>
        <end position="305"/>
    </location>
</feature>
<evidence type="ECO:0000313" key="4">
    <source>
        <dbReference type="Proteomes" id="UP001263371"/>
    </source>
</evidence>
<sequence length="367" mass="38646">MHNIVGSGLLAVFAGAVVAVVAFVPFVAVSYRRRGGLTLWRTLLWAGAAVYFWAIWTYTLIPLPDGDAYRCAGVNLRPFEFVDEIRAAVAVSGRYLTDPVVLQVALNVLLFLPLGFFLRVLGGRGILIAGVAGLVVSGVIETTQLTGVRGIFPCAYRVFDVDDLIANTSGALLGSVLAFAVPAQHRGVQKSPDAEQPRPVTRRRRLLGIVCDVVGVWLVGFAVSVAVQAAIALTLGDAATFSTDEVASLAGTLASAGLWLVVILTTGRSIGDLATRVRFTNGVLPAWVARPLRFLTGAGAYAVLAGLPAPWSLTAFVLALATGALLVVWRDGRGLTGWIGRRRLVDDRAGVVSPSVDASSSARGTLE</sequence>
<dbReference type="PANTHER" id="PTHR36834:SF1">
    <property type="entry name" value="INTEGRAL MEMBRANE PROTEIN"/>
    <property type="match status" value="1"/>
</dbReference>
<evidence type="ECO:0000256" key="1">
    <source>
        <dbReference type="SAM" id="Phobius"/>
    </source>
</evidence>
<evidence type="ECO:0000313" key="3">
    <source>
        <dbReference type="EMBL" id="MDU0366749.1"/>
    </source>
</evidence>
<feature type="transmembrane region" description="Helical" evidence="1">
    <location>
        <begin position="311"/>
        <end position="329"/>
    </location>
</feature>
<organism evidence="3 4">
    <name type="scientific">Microbacterium galbum</name>
    <dbReference type="NCBI Taxonomy" id="3075994"/>
    <lineage>
        <taxon>Bacteria</taxon>
        <taxon>Bacillati</taxon>
        <taxon>Actinomycetota</taxon>
        <taxon>Actinomycetes</taxon>
        <taxon>Micrococcales</taxon>
        <taxon>Microbacteriaceae</taxon>
        <taxon>Microbacterium</taxon>
    </lineage>
</organism>
<feature type="transmembrane region" description="Helical" evidence="1">
    <location>
        <begin position="43"/>
        <end position="61"/>
    </location>
</feature>